<proteinExistence type="predicted"/>
<evidence type="ECO:0000256" key="1">
    <source>
        <dbReference type="ARBA" id="ARBA00022679"/>
    </source>
</evidence>
<feature type="domain" description="N-acetyltransferase" evidence="3">
    <location>
        <begin position="169"/>
        <end position="319"/>
    </location>
</feature>
<dbReference type="CDD" id="cd04301">
    <property type="entry name" value="NAT_SF"/>
    <property type="match status" value="1"/>
</dbReference>
<dbReference type="Proteomes" id="UP000521075">
    <property type="component" value="Unassembled WGS sequence"/>
</dbReference>
<dbReference type="InterPro" id="IPR000182">
    <property type="entry name" value="GNAT_dom"/>
</dbReference>
<dbReference type="RefSeq" id="WP_179699969.1">
    <property type="nucleotide sequence ID" value="NZ_BAAAHA010000004.1"/>
</dbReference>
<protein>
    <submittedName>
        <fullName evidence="4">Ribosomal protein S18 acetylase RimI-like enzyme</fullName>
    </submittedName>
</protein>
<dbReference type="InterPro" id="IPR050832">
    <property type="entry name" value="Bact_Acetyltransf"/>
</dbReference>
<name>A0A853DKX4_9MICO</name>
<keyword evidence="4" id="KW-0689">Ribosomal protein</keyword>
<gene>
    <name evidence="4" type="ORF">HNR14_000788</name>
</gene>
<keyword evidence="4" id="KW-0687">Ribonucleoprotein</keyword>
<feature type="domain" description="N-acetyltransferase" evidence="3">
    <location>
        <begin position="4"/>
        <end position="172"/>
    </location>
</feature>
<comment type="caution">
    <text evidence="4">The sequence shown here is derived from an EMBL/GenBank/DDBJ whole genome shotgun (WGS) entry which is preliminary data.</text>
</comment>
<dbReference type="SUPFAM" id="SSF55729">
    <property type="entry name" value="Acyl-CoA N-acyltransferases (Nat)"/>
    <property type="match status" value="2"/>
</dbReference>
<evidence type="ECO:0000313" key="5">
    <source>
        <dbReference type="Proteomes" id="UP000521075"/>
    </source>
</evidence>
<dbReference type="AlphaFoldDB" id="A0A853DKX4"/>
<keyword evidence="1" id="KW-0808">Transferase</keyword>
<organism evidence="4 5">
    <name type="scientific">Leifsonia naganoensis</name>
    <dbReference type="NCBI Taxonomy" id="150025"/>
    <lineage>
        <taxon>Bacteria</taxon>
        <taxon>Bacillati</taxon>
        <taxon>Actinomycetota</taxon>
        <taxon>Actinomycetes</taxon>
        <taxon>Micrococcales</taxon>
        <taxon>Microbacteriaceae</taxon>
        <taxon>Leifsonia</taxon>
    </lineage>
</organism>
<keyword evidence="2" id="KW-0012">Acyltransferase</keyword>
<dbReference type="EMBL" id="JACCHJ010000001">
    <property type="protein sequence ID" value="NYK08907.1"/>
    <property type="molecule type" value="Genomic_DNA"/>
</dbReference>
<dbReference type="Pfam" id="PF00583">
    <property type="entry name" value="Acetyltransf_1"/>
    <property type="match status" value="2"/>
</dbReference>
<dbReference type="PANTHER" id="PTHR43877">
    <property type="entry name" value="AMINOALKYLPHOSPHONATE N-ACETYLTRANSFERASE-RELATED-RELATED"/>
    <property type="match status" value="1"/>
</dbReference>
<sequence length="319" mass="34801">MTDLSWRPLTVSDSAAMADLLNAIDAEDHVWGQYTVEDAAEELESPVDDLPTSTLAVFDGATMVGFSAVHYKPAAEIVHRVQAAGAVRPTHRRRGLGTRLMRHGVETAQELHALHHPTLRLVVESVYGEHVDGAVALYRAAGMTATKWSRHLRHPLGAAIPDAPIPDGLRIEGYTVETDEEFRAVRNEVALAEGRSQLSAEEWNVWAVNSSFRPESSFLLRDVESGAAAGVVLVVSWEAETVATGVRDAYFRVIASRPAYEDRGVAEALISHALRDVQAKGYGRASLRADADPSSAELRLYESAGFVTHDTQVHYSIEL</sequence>
<dbReference type="GO" id="GO:0005840">
    <property type="term" value="C:ribosome"/>
    <property type="evidence" value="ECO:0007669"/>
    <property type="project" value="UniProtKB-KW"/>
</dbReference>
<evidence type="ECO:0000259" key="3">
    <source>
        <dbReference type="PROSITE" id="PS51186"/>
    </source>
</evidence>
<reference evidence="4 5" key="1">
    <citation type="submission" date="2020-07" db="EMBL/GenBank/DDBJ databases">
        <title>Sequencing the genomes of 1000 actinobacteria strains.</title>
        <authorList>
            <person name="Klenk H.-P."/>
        </authorList>
    </citation>
    <scope>NUCLEOTIDE SEQUENCE [LARGE SCALE GENOMIC DNA]</scope>
    <source>
        <strain evidence="4 5">DSM 15166</strain>
    </source>
</reference>
<dbReference type="Gene3D" id="3.40.630.30">
    <property type="match status" value="1"/>
</dbReference>
<dbReference type="PROSITE" id="PS51186">
    <property type="entry name" value="GNAT"/>
    <property type="match status" value="2"/>
</dbReference>
<accession>A0A853DKX4</accession>
<keyword evidence="5" id="KW-1185">Reference proteome</keyword>
<evidence type="ECO:0000256" key="2">
    <source>
        <dbReference type="ARBA" id="ARBA00023315"/>
    </source>
</evidence>
<dbReference type="GO" id="GO:0016747">
    <property type="term" value="F:acyltransferase activity, transferring groups other than amino-acyl groups"/>
    <property type="evidence" value="ECO:0007669"/>
    <property type="project" value="InterPro"/>
</dbReference>
<evidence type="ECO:0000313" key="4">
    <source>
        <dbReference type="EMBL" id="NYK08907.1"/>
    </source>
</evidence>
<dbReference type="InterPro" id="IPR016181">
    <property type="entry name" value="Acyl_CoA_acyltransferase"/>
</dbReference>